<accession>A0AAU7W9N8</accession>
<protein>
    <submittedName>
        <fullName evidence="3">DUF4190 domain-containing protein</fullName>
    </submittedName>
</protein>
<evidence type="ECO:0000256" key="1">
    <source>
        <dbReference type="SAM" id="MobiDB-lite"/>
    </source>
</evidence>
<gene>
    <name evidence="3" type="ORF">ABIQ69_04485</name>
</gene>
<evidence type="ECO:0000313" key="3">
    <source>
        <dbReference type="EMBL" id="XBX83188.1"/>
    </source>
</evidence>
<reference evidence="3" key="1">
    <citation type="submission" date="2024-05" db="EMBL/GenBank/DDBJ databases">
        <authorList>
            <person name="Yu L."/>
        </authorList>
    </citation>
    <scope>NUCLEOTIDE SEQUENCE</scope>
    <source>
        <strain evidence="3">G08B096</strain>
    </source>
</reference>
<organism evidence="3">
    <name type="scientific">Agromyces sp. G08B096</name>
    <dbReference type="NCBI Taxonomy" id="3156399"/>
    <lineage>
        <taxon>Bacteria</taxon>
        <taxon>Bacillati</taxon>
        <taxon>Actinomycetota</taxon>
        <taxon>Actinomycetes</taxon>
        <taxon>Micrococcales</taxon>
        <taxon>Microbacteriaceae</taxon>
        <taxon>Agromyces</taxon>
    </lineage>
</organism>
<feature type="transmembrane region" description="Helical" evidence="2">
    <location>
        <begin position="135"/>
        <end position="159"/>
    </location>
</feature>
<dbReference type="AlphaFoldDB" id="A0AAU7W9N8"/>
<dbReference type="RefSeq" id="WP_350349192.1">
    <property type="nucleotide sequence ID" value="NZ_CP158374.1"/>
</dbReference>
<keyword evidence="2" id="KW-0812">Transmembrane</keyword>
<keyword evidence="2" id="KW-1133">Transmembrane helix</keyword>
<name>A0AAU7W9N8_9MICO</name>
<feature type="region of interest" description="Disordered" evidence="1">
    <location>
        <begin position="1"/>
        <end position="38"/>
    </location>
</feature>
<evidence type="ECO:0000256" key="2">
    <source>
        <dbReference type="SAM" id="Phobius"/>
    </source>
</evidence>
<feature type="transmembrane region" description="Helical" evidence="2">
    <location>
        <begin position="90"/>
        <end position="123"/>
    </location>
</feature>
<keyword evidence="2" id="KW-0472">Membrane</keyword>
<proteinExistence type="predicted"/>
<sequence>MSDERQGVPPEGGAPGSSRDGPGPDLLAPYRPGGPTFQADPAVREVEEQFDTGRLQQLPTGQLLLVHRPGAPVAEAAAATDEVEEQRRVYSWVGAVVGSIGALASLFVGWMLPLAIAAIVFGVLGLRREEHGRTLAFVAIGTGITGLVFSAVWIGYYAIVYGALPA</sequence>
<dbReference type="EMBL" id="CP158374">
    <property type="protein sequence ID" value="XBX83188.1"/>
    <property type="molecule type" value="Genomic_DNA"/>
</dbReference>